<dbReference type="AlphaFoldDB" id="A0A543G3H8"/>
<protein>
    <recommendedName>
        <fullName evidence="3">LlaJI restriction endonuclease</fullName>
    </recommendedName>
</protein>
<organism evidence="1 2">
    <name type="scientific">Flavobacterium branchiophilum</name>
    <dbReference type="NCBI Taxonomy" id="55197"/>
    <lineage>
        <taxon>Bacteria</taxon>
        <taxon>Pseudomonadati</taxon>
        <taxon>Bacteroidota</taxon>
        <taxon>Flavobacteriia</taxon>
        <taxon>Flavobacteriales</taxon>
        <taxon>Flavobacteriaceae</taxon>
        <taxon>Flavobacterium</taxon>
    </lineage>
</organism>
<accession>A0A543G3H8</accession>
<dbReference type="Proteomes" id="UP000320773">
    <property type="component" value="Unassembled WGS sequence"/>
</dbReference>
<name>A0A543G3H8_9FLAO</name>
<dbReference type="EMBL" id="VFPJ01000001">
    <property type="protein sequence ID" value="TQM40646.1"/>
    <property type="molecule type" value="Genomic_DNA"/>
</dbReference>
<evidence type="ECO:0000313" key="2">
    <source>
        <dbReference type="Proteomes" id="UP000320773"/>
    </source>
</evidence>
<evidence type="ECO:0008006" key="3">
    <source>
        <dbReference type="Google" id="ProtNLM"/>
    </source>
</evidence>
<sequence length="564" mass="67723">MKILIEGENYPIEILNQVFDDPKFYTQNGILGKITSVGYYHSFENKELVYMLPKVFMQDGEKTVFEISKEALFDFKNHETFKHKEEYNWIRQLLILFYKSLTEYQRRIKDTSIVDSSLTYEMNSNLGDLEYSYLDLLLSFVNFYKKNKNTILYKHIEYQSNLAKKPKWEKTIRKSLPILDAKKQPIYIEINNKKKIINQEEELLVYFFSILNKFNEDHQLYLKIDSSYQLIKGHKFEQLQENGLSKLRKIKHRYFSDVMRKMYLLCELYFAKTDTGSSKKKREEFISVRNYNIVFEDMIDKLFSDKLDETKEVDSVSLDELKYNEDGKIIDHIFDHKSLIDTSDIFYIGDSKYYKSGSEAGKLSKYKQFTYAKNVIQFNIDLLNENKIYKENIRYRNEITEGYNITPNFFIYGYIKDVHDFDAHHLIPKNELPIKSFHFEDRLFDRDTLFVHQYEINFLYVLKAYSTFSGTKIDDFRKDSKDKFRNQFLDFFNDENKSKFTIFEKDLSVESAKELVEANFRLLNGKCFYTIDKKLLIARYFDEKKDENLSTFIKENVFIEKILE</sequence>
<evidence type="ECO:0000313" key="1">
    <source>
        <dbReference type="EMBL" id="TQM40646.1"/>
    </source>
</evidence>
<dbReference type="RefSeq" id="WP_089081427.1">
    <property type="nucleotide sequence ID" value="NZ_VFPJ01000001.1"/>
</dbReference>
<reference evidence="1 2" key="1">
    <citation type="submission" date="2019-06" db="EMBL/GenBank/DDBJ databases">
        <title>Genomic Encyclopedia of Archaeal and Bacterial Type Strains, Phase II (KMG-II): from individual species to whole genera.</title>
        <authorList>
            <person name="Goeker M."/>
        </authorList>
    </citation>
    <scope>NUCLEOTIDE SEQUENCE [LARGE SCALE GENOMIC DNA]</scope>
    <source>
        <strain evidence="1 2">DSM 24789</strain>
    </source>
</reference>
<gene>
    <name evidence="1" type="ORF">BC670_1548</name>
</gene>
<proteinExistence type="predicted"/>
<comment type="caution">
    <text evidence="1">The sequence shown here is derived from an EMBL/GenBank/DDBJ whole genome shotgun (WGS) entry which is preliminary data.</text>
</comment>